<evidence type="ECO:0000313" key="2">
    <source>
        <dbReference type="EMBL" id="CAG8960323.1"/>
    </source>
</evidence>
<gene>
    <name evidence="2" type="ORF">HYFRA_00012397</name>
</gene>
<evidence type="ECO:0000256" key="1">
    <source>
        <dbReference type="SAM" id="MobiDB-lite"/>
    </source>
</evidence>
<dbReference type="OrthoDB" id="10311484at2759"/>
<accession>A0A9N9PYT2</accession>
<keyword evidence="3" id="KW-1185">Reference proteome</keyword>
<feature type="compositionally biased region" description="Basic and acidic residues" evidence="1">
    <location>
        <begin position="89"/>
        <end position="98"/>
    </location>
</feature>
<organism evidence="2 3">
    <name type="scientific">Hymenoscyphus fraxineus</name>
    <dbReference type="NCBI Taxonomy" id="746836"/>
    <lineage>
        <taxon>Eukaryota</taxon>
        <taxon>Fungi</taxon>
        <taxon>Dikarya</taxon>
        <taxon>Ascomycota</taxon>
        <taxon>Pezizomycotina</taxon>
        <taxon>Leotiomycetes</taxon>
        <taxon>Helotiales</taxon>
        <taxon>Helotiaceae</taxon>
        <taxon>Hymenoscyphus</taxon>
    </lineage>
</organism>
<dbReference type="Proteomes" id="UP000696280">
    <property type="component" value="Unassembled WGS sequence"/>
</dbReference>
<protein>
    <submittedName>
        <fullName evidence="2">Uncharacterized protein</fullName>
    </submittedName>
</protein>
<dbReference type="EMBL" id="CAJVRL010000098">
    <property type="protein sequence ID" value="CAG8960323.1"/>
    <property type="molecule type" value="Genomic_DNA"/>
</dbReference>
<sequence length="98" mass="11611">MCFQTIKSYTLCSHHIRHKPEFCRYRYNLLHNVERQVETIKGLYPECHQREEAGLGRREEDEELSDQYCDEQDSMMKVQSQKLSSKKNGVKESKKGGK</sequence>
<reference evidence="2" key="1">
    <citation type="submission" date="2021-07" db="EMBL/GenBank/DDBJ databases">
        <authorList>
            <person name="Durling M."/>
        </authorList>
    </citation>
    <scope>NUCLEOTIDE SEQUENCE</scope>
</reference>
<proteinExistence type="predicted"/>
<feature type="region of interest" description="Disordered" evidence="1">
    <location>
        <begin position="74"/>
        <end position="98"/>
    </location>
</feature>
<comment type="caution">
    <text evidence="2">The sequence shown here is derived from an EMBL/GenBank/DDBJ whole genome shotgun (WGS) entry which is preliminary data.</text>
</comment>
<dbReference type="AlphaFoldDB" id="A0A9N9PYT2"/>
<name>A0A9N9PYT2_9HELO</name>
<evidence type="ECO:0000313" key="3">
    <source>
        <dbReference type="Proteomes" id="UP000696280"/>
    </source>
</evidence>
<feature type="compositionally biased region" description="Polar residues" evidence="1">
    <location>
        <begin position="77"/>
        <end position="87"/>
    </location>
</feature>